<protein>
    <submittedName>
        <fullName evidence="3">SRPBCC domain-containing protein</fullName>
    </submittedName>
</protein>
<organism evidence="3 4">
    <name type="scientific">Agaribacter flavus</name>
    <dbReference type="NCBI Taxonomy" id="1902781"/>
    <lineage>
        <taxon>Bacteria</taxon>
        <taxon>Pseudomonadati</taxon>
        <taxon>Pseudomonadota</taxon>
        <taxon>Gammaproteobacteria</taxon>
        <taxon>Alteromonadales</taxon>
        <taxon>Alteromonadaceae</taxon>
        <taxon>Agaribacter</taxon>
    </lineage>
</organism>
<keyword evidence="4" id="KW-1185">Reference proteome</keyword>
<dbReference type="CDD" id="cd07814">
    <property type="entry name" value="SRPBCC_CalC_Aha1-like"/>
    <property type="match status" value="1"/>
</dbReference>
<dbReference type="Gene3D" id="3.30.530.20">
    <property type="match status" value="1"/>
</dbReference>
<sequence length="150" mass="17268">MYKFTLEGMLNASVSDVFDAFSKPELIVKWCAPGRLTVCKYIGEISVGSNYRLVFESDDGFRQMVEGTYNLVEKDKKLSFTWRWEDTHEMTKVCVSFVAIKNGNTQFELSQVGFKYHNDMLQQQYAWLDCLEKLSRILPASEPNAVLQAL</sequence>
<dbReference type="InterPro" id="IPR023393">
    <property type="entry name" value="START-like_dom_sf"/>
</dbReference>
<comment type="similarity">
    <text evidence="1">Belongs to the AHA1 family.</text>
</comment>
<dbReference type="Proteomes" id="UP001595478">
    <property type="component" value="Unassembled WGS sequence"/>
</dbReference>
<proteinExistence type="inferred from homology"/>
<dbReference type="EMBL" id="JBHRSW010000048">
    <property type="protein sequence ID" value="MFC3123274.1"/>
    <property type="molecule type" value="Genomic_DNA"/>
</dbReference>
<dbReference type="RefSeq" id="WP_376921394.1">
    <property type="nucleotide sequence ID" value="NZ_JBHRSW010000048.1"/>
</dbReference>
<feature type="domain" description="Activator of Hsp90 ATPase homologue 1/2-like C-terminal" evidence="2">
    <location>
        <begin position="11"/>
        <end position="138"/>
    </location>
</feature>
<evidence type="ECO:0000259" key="2">
    <source>
        <dbReference type="Pfam" id="PF08327"/>
    </source>
</evidence>
<comment type="caution">
    <text evidence="3">The sequence shown here is derived from an EMBL/GenBank/DDBJ whole genome shotgun (WGS) entry which is preliminary data.</text>
</comment>
<dbReference type="InterPro" id="IPR013538">
    <property type="entry name" value="ASHA1/2-like_C"/>
</dbReference>
<accession>A0ABV7FSE6</accession>
<reference evidence="4" key="1">
    <citation type="journal article" date="2019" name="Int. J. Syst. Evol. Microbiol.">
        <title>The Global Catalogue of Microorganisms (GCM) 10K type strain sequencing project: providing services to taxonomists for standard genome sequencing and annotation.</title>
        <authorList>
            <consortium name="The Broad Institute Genomics Platform"/>
            <consortium name="The Broad Institute Genome Sequencing Center for Infectious Disease"/>
            <person name="Wu L."/>
            <person name="Ma J."/>
        </authorList>
    </citation>
    <scope>NUCLEOTIDE SEQUENCE [LARGE SCALE GENOMIC DNA]</scope>
    <source>
        <strain evidence="4">KCTC 52473</strain>
    </source>
</reference>
<gene>
    <name evidence="3" type="ORF">ACFOHL_16755</name>
</gene>
<evidence type="ECO:0000256" key="1">
    <source>
        <dbReference type="ARBA" id="ARBA00006817"/>
    </source>
</evidence>
<evidence type="ECO:0000313" key="4">
    <source>
        <dbReference type="Proteomes" id="UP001595478"/>
    </source>
</evidence>
<dbReference type="Pfam" id="PF08327">
    <property type="entry name" value="AHSA1"/>
    <property type="match status" value="1"/>
</dbReference>
<evidence type="ECO:0000313" key="3">
    <source>
        <dbReference type="EMBL" id="MFC3123274.1"/>
    </source>
</evidence>
<dbReference type="SUPFAM" id="SSF55961">
    <property type="entry name" value="Bet v1-like"/>
    <property type="match status" value="1"/>
</dbReference>
<name>A0ABV7FSE6_9ALTE</name>